<dbReference type="InterPro" id="IPR025202">
    <property type="entry name" value="PLD-like_dom"/>
</dbReference>
<keyword evidence="6" id="KW-0443">Lipid metabolism</keyword>
<dbReference type="InterPro" id="IPR051406">
    <property type="entry name" value="PLD_domain"/>
</dbReference>
<dbReference type="Pfam" id="PF13091">
    <property type="entry name" value="PLDc_2"/>
    <property type="match status" value="2"/>
</dbReference>
<evidence type="ECO:0000256" key="7">
    <source>
        <dbReference type="SAM" id="Phobius"/>
    </source>
</evidence>
<dbReference type="Gene3D" id="1.10.150.320">
    <property type="entry name" value="Photosystem II 12 kDa extrinsic protein"/>
    <property type="match status" value="1"/>
</dbReference>
<name>A0ABT0CFY0_THEVL</name>
<evidence type="ECO:0000256" key="4">
    <source>
        <dbReference type="ARBA" id="ARBA00022801"/>
    </source>
</evidence>
<keyword evidence="5" id="KW-0442">Lipid degradation</keyword>
<evidence type="ECO:0000313" key="10">
    <source>
        <dbReference type="Proteomes" id="UP000830835"/>
    </source>
</evidence>
<evidence type="ECO:0000256" key="3">
    <source>
        <dbReference type="ARBA" id="ARBA00012027"/>
    </source>
</evidence>
<keyword evidence="7" id="KW-0812">Transmembrane</keyword>
<dbReference type="SUPFAM" id="SSF56024">
    <property type="entry name" value="Phospholipase D/nuclease"/>
    <property type="match status" value="2"/>
</dbReference>
<dbReference type="Gene3D" id="3.30.870.10">
    <property type="entry name" value="Endonuclease Chain A"/>
    <property type="match status" value="2"/>
</dbReference>
<evidence type="ECO:0000256" key="1">
    <source>
        <dbReference type="ARBA" id="ARBA00000798"/>
    </source>
</evidence>
<evidence type="ECO:0000259" key="8">
    <source>
        <dbReference type="PROSITE" id="PS50035"/>
    </source>
</evidence>
<dbReference type="InterPro" id="IPR003583">
    <property type="entry name" value="Hlx-hairpin-Hlx_DNA-bd_motif"/>
</dbReference>
<feature type="transmembrane region" description="Helical" evidence="7">
    <location>
        <begin position="14"/>
        <end position="32"/>
    </location>
</feature>
<dbReference type="CDD" id="cd09173">
    <property type="entry name" value="PLDc_Nuc_like_unchar1_2"/>
    <property type="match status" value="1"/>
</dbReference>
<dbReference type="PANTHER" id="PTHR43856">
    <property type="entry name" value="CARDIOLIPIN HYDROLASE"/>
    <property type="match status" value="1"/>
</dbReference>
<dbReference type="CDD" id="cd09116">
    <property type="entry name" value="PLDc_Nuc_like"/>
    <property type="match status" value="1"/>
</dbReference>
<dbReference type="SMART" id="SM00278">
    <property type="entry name" value="HhH1"/>
    <property type="match status" value="2"/>
</dbReference>
<keyword evidence="7" id="KW-0472">Membrane</keyword>
<comment type="catalytic activity">
    <reaction evidence="1">
        <text>a 1,2-diacyl-sn-glycero-3-phosphocholine + H2O = a 1,2-diacyl-sn-glycero-3-phosphate + choline + H(+)</text>
        <dbReference type="Rhea" id="RHEA:14445"/>
        <dbReference type="ChEBI" id="CHEBI:15354"/>
        <dbReference type="ChEBI" id="CHEBI:15377"/>
        <dbReference type="ChEBI" id="CHEBI:15378"/>
        <dbReference type="ChEBI" id="CHEBI:57643"/>
        <dbReference type="ChEBI" id="CHEBI:58608"/>
        <dbReference type="EC" id="3.1.4.4"/>
    </reaction>
</comment>
<proteinExistence type="inferred from homology"/>
<dbReference type="InterPro" id="IPR001736">
    <property type="entry name" value="PLipase_D/transphosphatidylase"/>
</dbReference>
<dbReference type="Pfam" id="PF12836">
    <property type="entry name" value="HHH_3"/>
    <property type="match status" value="1"/>
</dbReference>
<dbReference type="SUPFAM" id="SSF47781">
    <property type="entry name" value="RuvA domain 2-like"/>
    <property type="match status" value="1"/>
</dbReference>
<evidence type="ECO:0000256" key="6">
    <source>
        <dbReference type="ARBA" id="ARBA00023098"/>
    </source>
</evidence>
<accession>A0ABT0CFY0</accession>
<comment type="caution">
    <text evidence="9">The sequence shown here is derived from an EMBL/GenBank/DDBJ whole genome shotgun (WGS) entry which is preliminary data.</text>
</comment>
<dbReference type="PROSITE" id="PS50035">
    <property type="entry name" value="PLD"/>
    <property type="match status" value="1"/>
</dbReference>
<reference evidence="9" key="1">
    <citation type="submission" date="2021-02" db="EMBL/GenBank/DDBJ databases">
        <title>The CRISPR/cas machinery reduction and long-range gene transfer in the hot spring cyanobacterium Synechococcus.</title>
        <authorList>
            <person name="Dvorak P."/>
            <person name="Jahodarova E."/>
            <person name="Hasler P."/>
            <person name="Poulickova A."/>
        </authorList>
    </citation>
    <scope>NUCLEOTIDE SEQUENCE</scope>
    <source>
        <strain evidence="9">Rupite</strain>
    </source>
</reference>
<gene>
    <name evidence="9" type="ORF">JX360_15380</name>
</gene>
<dbReference type="PANTHER" id="PTHR43856:SF1">
    <property type="entry name" value="MITOCHONDRIAL CARDIOLIPIN HYDROLASE"/>
    <property type="match status" value="1"/>
</dbReference>
<protein>
    <recommendedName>
        <fullName evidence="3">phospholipase D</fullName>
        <ecNumber evidence="3">3.1.4.4</ecNumber>
    </recommendedName>
</protein>
<evidence type="ECO:0000313" key="9">
    <source>
        <dbReference type="EMBL" id="MCJ2544270.1"/>
    </source>
</evidence>
<dbReference type="Proteomes" id="UP000830835">
    <property type="component" value="Unassembled WGS sequence"/>
</dbReference>
<evidence type="ECO:0000256" key="5">
    <source>
        <dbReference type="ARBA" id="ARBA00022963"/>
    </source>
</evidence>
<dbReference type="EC" id="3.1.4.4" evidence="3"/>
<sequence length="591" mass="66349">MNGIPPWLRQIRRWLPWVALLLVLVVIGYWVGPRPRPYEREPELPTLDALPQHPRIRVEFNHSRESTYRDPYRQIYRYGYNLEELIVSQIRSAQSSVDIAVQELNLPLIAQALVERRQAGIPVRFITENTYVRAWHELTPAQVQALDERSRGKFEEYRNLVDVNRDGRFSEEEIATRDIYAVLDRGNVPWLDDTADGSKGSGLMHHKFVVIDGQKVLMGSANFTLSDIHGDFDSPGSVGNANHMVLLESPELARIYTDEFNTMWGDGPGGLPDSQFGVQKPRRPLETVYIADAIVGVHFSPTSRSLPYEATSNGIIAATLAQAQQQIDLALFVFTDQGIANQMKQLRRERNVEIRGVFDPGFAFRDYSRTLEMWGLLLPSENCTVDPVRLPWTLPAQSVGVPNLARTDKLHHKFGIIDPGTANATVITGSHNWSVAANHTNDENLLIIRNRVVVDNFVREFDRLITDARFGPSRRLQQRVEERSRLCPNPIPATASLPEPDLEGVEVEVIEVSQDSPLAPAAATTPTQSAATIRINVNTASAAELEQLPGVGPALAQRIIEARPFTSLEDLQRVNGIGPTRLEQLRDRVSW</sequence>
<dbReference type="InterPro" id="IPR010994">
    <property type="entry name" value="RuvA_2-like"/>
</dbReference>
<dbReference type="RefSeq" id="WP_244352652.1">
    <property type="nucleotide sequence ID" value="NZ_JAFIRA010000054.1"/>
</dbReference>
<organism evidence="9 10">
    <name type="scientific">Thermostichus vulcanus str. 'Rupite'</name>
    <dbReference type="NCBI Taxonomy" id="2813851"/>
    <lineage>
        <taxon>Bacteria</taxon>
        <taxon>Bacillati</taxon>
        <taxon>Cyanobacteriota</taxon>
        <taxon>Cyanophyceae</taxon>
        <taxon>Thermostichales</taxon>
        <taxon>Thermostichaceae</taxon>
        <taxon>Thermostichus</taxon>
    </lineage>
</organism>
<comment type="similarity">
    <text evidence="2">Belongs to the phospholipase D family.</text>
</comment>
<keyword evidence="10" id="KW-1185">Reference proteome</keyword>
<keyword evidence="4" id="KW-0378">Hydrolase</keyword>
<keyword evidence="7" id="KW-1133">Transmembrane helix</keyword>
<feature type="domain" description="PLD phosphodiesterase" evidence="8">
    <location>
        <begin position="200"/>
        <end position="227"/>
    </location>
</feature>
<evidence type="ECO:0000256" key="2">
    <source>
        <dbReference type="ARBA" id="ARBA00008664"/>
    </source>
</evidence>
<dbReference type="EMBL" id="JAFIRA010000054">
    <property type="protein sequence ID" value="MCJ2544270.1"/>
    <property type="molecule type" value="Genomic_DNA"/>
</dbReference>
<dbReference type="SMART" id="SM00155">
    <property type="entry name" value="PLDc"/>
    <property type="match status" value="2"/>
</dbReference>